<gene>
    <name evidence="1" type="ORF">PMEA_00005585</name>
</gene>
<feature type="non-terminal residue" evidence="1">
    <location>
        <position position="1"/>
    </location>
</feature>
<protein>
    <recommendedName>
        <fullName evidence="3">GIY-YIG domain-containing protein</fullName>
    </recommendedName>
</protein>
<keyword evidence="2" id="KW-1185">Reference proteome</keyword>
<dbReference type="EMBL" id="CALNXJ010000014">
    <property type="protein sequence ID" value="CAH3113801.1"/>
    <property type="molecule type" value="Genomic_DNA"/>
</dbReference>
<sequence>KPNNSAKPANEFKATAVLPYVKGLSEQLRRCLKQQGVRAVFKSETTLRSQLVRPKDAVDLAKQDGVVYRIPCECGKVYIGETGRPMQDRIKEHDRDIRLARTETSAVSEHAHNTRHKPLWNVVKFTDRDPQYYMRRVKETIHIRLHPNNINRDSGIEIPEAWMPTIKKHNNRRAVRQRTAEGANH</sequence>
<evidence type="ECO:0008006" key="3">
    <source>
        <dbReference type="Google" id="ProtNLM"/>
    </source>
</evidence>
<comment type="caution">
    <text evidence="1">The sequence shown here is derived from an EMBL/GenBank/DDBJ whole genome shotgun (WGS) entry which is preliminary data.</text>
</comment>
<evidence type="ECO:0000313" key="1">
    <source>
        <dbReference type="EMBL" id="CAH3113801.1"/>
    </source>
</evidence>
<dbReference type="CDD" id="cd10442">
    <property type="entry name" value="GIY-YIG_PLEs"/>
    <property type="match status" value="1"/>
</dbReference>
<dbReference type="PANTHER" id="PTHR21301:SF11">
    <property type="entry name" value="GIY-YIG DOMAIN-CONTAINING PROTEIN"/>
    <property type="match status" value="1"/>
</dbReference>
<name>A0AAU9WDS3_9CNID</name>
<proteinExistence type="predicted"/>
<dbReference type="AlphaFoldDB" id="A0AAU9WDS3"/>
<organism evidence="1 2">
    <name type="scientific">Pocillopora meandrina</name>
    <dbReference type="NCBI Taxonomy" id="46732"/>
    <lineage>
        <taxon>Eukaryota</taxon>
        <taxon>Metazoa</taxon>
        <taxon>Cnidaria</taxon>
        <taxon>Anthozoa</taxon>
        <taxon>Hexacorallia</taxon>
        <taxon>Scleractinia</taxon>
        <taxon>Astrocoeniina</taxon>
        <taxon>Pocilloporidae</taxon>
        <taxon>Pocillopora</taxon>
    </lineage>
</organism>
<dbReference type="PANTHER" id="PTHR21301">
    <property type="entry name" value="REVERSE TRANSCRIPTASE"/>
    <property type="match status" value="1"/>
</dbReference>
<accession>A0AAU9WDS3</accession>
<dbReference type="Proteomes" id="UP001159428">
    <property type="component" value="Unassembled WGS sequence"/>
</dbReference>
<evidence type="ECO:0000313" key="2">
    <source>
        <dbReference type="Proteomes" id="UP001159428"/>
    </source>
</evidence>
<reference evidence="1 2" key="1">
    <citation type="submission" date="2022-05" db="EMBL/GenBank/DDBJ databases">
        <authorList>
            <consortium name="Genoscope - CEA"/>
            <person name="William W."/>
        </authorList>
    </citation>
    <scope>NUCLEOTIDE SEQUENCE [LARGE SCALE GENOMIC DNA]</scope>
</reference>